<name>A0ABU1JJK3_9PROT</name>
<reference evidence="1 2" key="1">
    <citation type="submission" date="2023-07" db="EMBL/GenBank/DDBJ databases">
        <title>Sorghum-associated microbial communities from plants grown in Nebraska, USA.</title>
        <authorList>
            <person name="Schachtman D."/>
        </authorList>
    </citation>
    <scope>NUCLEOTIDE SEQUENCE [LARGE SCALE GENOMIC DNA]</scope>
    <source>
        <strain evidence="1 2">584</strain>
    </source>
</reference>
<dbReference type="Proteomes" id="UP001262410">
    <property type="component" value="Unassembled WGS sequence"/>
</dbReference>
<sequence length="185" mass="19893">MTPLRAVPATALALLLLAGCTGPRIVRSDLNALYSSGEFFAAADGRDLRTIIQGNPYGNTPGFEQLVAQIMTGTYVGPRTRFTPTPGPTENRDYFVSVVFNAQPAVNPFDLCDRKTWTTAPAMRPILVRAAFCVAGREASAVTGFLDQSSGPDDPAFINLISHLTIELFPYTPPPLFGRIGGFPD</sequence>
<comment type="caution">
    <text evidence="1">The sequence shown here is derived from an EMBL/GenBank/DDBJ whole genome shotgun (WGS) entry which is preliminary data.</text>
</comment>
<evidence type="ECO:0000313" key="2">
    <source>
        <dbReference type="Proteomes" id="UP001262410"/>
    </source>
</evidence>
<accession>A0ABU1JJK3</accession>
<evidence type="ECO:0008006" key="3">
    <source>
        <dbReference type="Google" id="ProtNLM"/>
    </source>
</evidence>
<proteinExistence type="predicted"/>
<protein>
    <recommendedName>
        <fullName evidence="3">DUF4136 domain-containing protein</fullName>
    </recommendedName>
</protein>
<dbReference type="PROSITE" id="PS51257">
    <property type="entry name" value="PROKAR_LIPOPROTEIN"/>
    <property type="match status" value="1"/>
</dbReference>
<keyword evidence="2" id="KW-1185">Reference proteome</keyword>
<dbReference type="RefSeq" id="WP_309792815.1">
    <property type="nucleotide sequence ID" value="NZ_JAVDPW010000002.1"/>
</dbReference>
<gene>
    <name evidence="1" type="ORF">E9232_001297</name>
</gene>
<evidence type="ECO:0000313" key="1">
    <source>
        <dbReference type="EMBL" id="MDR6288790.1"/>
    </source>
</evidence>
<dbReference type="EMBL" id="JAVDPW010000002">
    <property type="protein sequence ID" value="MDR6288790.1"/>
    <property type="molecule type" value="Genomic_DNA"/>
</dbReference>
<organism evidence="1 2">
    <name type="scientific">Inquilinus ginsengisoli</name>
    <dbReference type="NCBI Taxonomy" id="363840"/>
    <lineage>
        <taxon>Bacteria</taxon>
        <taxon>Pseudomonadati</taxon>
        <taxon>Pseudomonadota</taxon>
        <taxon>Alphaproteobacteria</taxon>
        <taxon>Rhodospirillales</taxon>
        <taxon>Rhodospirillaceae</taxon>
        <taxon>Inquilinus</taxon>
    </lineage>
</organism>